<evidence type="ECO:0000313" key="3">
    <source>
        <dbReference type="EMBL" id="RXH72198.1"/>
    </source>
</evidence>
<organism evidence="3 4">
    <name type="scientific">Malus domestica</name>
    <name type="common">Apple</name>
    <name type="synonym">Pyrus malus</name>
    <dbReference type="NCBI Taxonomy" id="3750"/>
    <lineage>
        <taxon>Eukaryota</taxon>
        <taxon>Viridiplantae</taxon>
        <taxon>Streptophyta</taxon>
        <taxon>Embryophyta</taxon>
        <taxon>Tracheophyta</taxon>
        <taxon>Spermatophyta</taxon>
        <taxon>Magnoliopsida</taxon>
        <taxon>eudicotyledons</taxon>
        <taxon>Gunneridae</taxon>
        <taxon>Pentapetalae</taxon>
        <taxon>rosids</taxon>
        <taxon>fabids</taxon>
        <taxon>Rosales</taxon>
        <taxon>Rosaceae</taxon>
        <taxon>Amygdaloideae</taxon>
        <taxon>Maleae</taxon>
        <taxon>Malus</taxon>
    </lineage>
</organism>
<dbReference type="OrthoDB" id="10498368at2759"/>
<evidence type="ECO:0000256" key="2">
    <source>
        <dbReference type="SAM" id="SignalP"/>
    </source>
</evidence>
<keyword evidence="2" id="KW-0732">Signal</keyword>
<feature type="chain" id="PRO_5019749666" description="Anther-specific protein BCP1" evidence="2">
    <location>
        <begin position="23"/>
        <end position="128"/>
    </location>
</feature>
<evidence type="ECO:0008006" key="5">
    <source>
        <dbReference type="Google" id="ProtNLM"/>
    </source>
</evidence>
<dbReference type="AlphaFoldDB" id="A0A498HL05"/>
<name>A0A498HL05_MALDO</name>
<evidence type="ECO:0000256" key="1">
    <source>
        <dbReference type="SAM" id="MobiDB-lite"/>
    </source>
</evidence>
<comment type="caution">
    <text evidence="3">The sequence shown here is derived from an EMBL/GenBank/DDBJ whole genome shotgun (WGS) entry which is preliminary data.</text>
</comment>
<keyword evidence="4" id="KW-1185">Reference proteome</keyword>
<proteinExistence type="predicted"/>
<feature type="signal peptide" evidence="2">
    <location>
        <begin position="1"/>
        <end position="22"/>
    </location>
</feature>
<dbReference type="EMBL" id="RDQH01000342">
    <property type="protein sequence ID" value="RXH72198.1"/>
    <property type="molecule type" value="Genomic_DNA"/>
</dbReference>
<dbReference type="Proteomes" id="UP000290289">
    <property type="component" value="Chromosome 16"/>
</dbReference>
<reference evidence="3 4" key="1">
    <citation type="submission" date="2018-10" db="EMBL/GenBank/DDBJ databases">
        <title>A high-quality apple genome assembly.</title>
        <authorList>
            <person name="Hu J."/>
        </authorList>
    </citation>
    <scope>NUCLEOTIDE SEQUENCE [LARGE SCALE GENOMIC DNA]</scope>
    <source>
        <strain evidence="4">cv. HFTH1</strain>
        <tissue evidence="3">Young leaf</tissue>
    </source>
</reference>
<accession>A0A498HL05</accession>
<gene>
    <name evidence="3" type="ORF">DVH24_033736</name>
</gene>
<feature type="region of interest" description="Disordered" evidence="1">
    <location>
        <begin position="33"/>
        <end position="80"/>
    </location>
</feature>
<evidence type="ECO:0000313" key="4">
    <source>
        <dbReference type="Proteomes" id="UP000290289"/>
    </source>
</evidence>
<protein>
    <recommendedName>
        <fullName evidence="5">Anther-specific protein BCP1</fullName>
    </recommendedName>
</protein>
<sequence>MARQQVVVLALVLLATVGLAFAADAPTPAAATKPGLPTFIGVPSAGPVPDNNDVGTVGGSGDGASKAPSPGGATDSVAAGSVGGPVSASAFGSIASGNAEGPKPSAATVAQLSAGVAVAAGVAASLLF</sequence>
<dbReference type="KEGG" id="mdm:103403336"/>